<organism evidence="3 4">
    <name type="scientific">Neocallimastix californiae</name>
    <dbReference type="NCBI Taxonomy" id="1754190"/>
    <lineage>
        <taxon>Eukaryota</taxon>
        <taxon>Fungi</taxon>
        <taxon>Fungi incertae sedis</taxon>
        <taxon>Chytridiomycota</taxon>
        <taxon>Chytridiomycota incertae sedis</taxon>
        <taxon>Neocallimastigomycetes</taxon>
        <taxon>Neocallimastigales</taxon>
        <taxon>Neocallimastigaceae</taxon>
        <taxon>Neocallimastix</taxon>
    </lineage>
</organism>
<evidence type="ECO:0008006" key="5">
    <source>
        <dbReference type="Google" id="ProtNLM"/>
    </source>
</evidence>
<reference evidence="3" key="1">
    <citation type="submission" date="2016-08" db="EMBL/GenBank/DDBJ databases">
        <title>A Parts List for Fungal Cellulosomes Revealed by Comparative Genomics.</title>
        <authorList>
            <consortium name="DOE Joint Genome Institute"/>
            <person name="Haitjema C.H."/>
            <person name="Gilmore S.P."/>
            <person name="Henske J.K."/>
            <person name="Solomon K.V."/>
            <person name="De Groot R."/>
            <person name="Kuo A."/>
            <person name="Mondo S.J."/>
            <person name="Salamov A.A."/>
            <person name="Labutti K."/>
            <person name="Zhao Z."/>
            <person name="Chiniquy J."/>
            <person name="Barry K."/>
            <person name="Brewer H.M."/>
            <person name="Purvine S.O."/>
            <person name="Wright A.T."/>
            <person name="Boxma B."/>
            <person name="Van Alen T."/>
            <person name="Hackstein J.H."/>
            <person name="Baker S.E."/>
            <person name="Grigoriev I.V."/>
            <person name="O'Malley M.A."/>
        </authorList>
    </citation>
    <scope>NUCLEOTIDE SEQUENCE [LARGE SCALE GENOMIC DNA]</scope>
    <source>
        <strain evidence="3">G1</strain>
    </source>
</reference>
<dbReference type="OrthoDB" id="10580215at2759"/>
<evidence type="ECO:0000313" key="3">
    <source>
        <dbReference type="EMBL" id="ORX97070.1"/>
    </source>
</evidence>
<evidence type="ECO:0000256" key="1">
    <source>
        <dbReference type="SAM" id="MobiDB-lite"/>
    </source>
</evidence>
<feature type="region of interest" description="Disordered" evidence="1">
    <location>
        <begin position="2533"/>
        <end position="2552"/>
    </location>
</feature>
<dbReference type="STRING" id="1754190.A0A1Y1YGA7"/>
<comment type="caution">
    <text evidence="3">The sequence shown here is derived from an EMBL/GenBank/DDBJ whole genome shotgun (WGS) entry which is preliminary data.</text>
</comment>
<keyword evidence="4" id="KW-1185">Reference proteome</keyword>
<proteinExistence type="predicted"/>
<dbReference type="Proteomes" id="UP000193920">
    <property type="component" value="Unassembled WGS sequence"/>
</dbReference>
<name>A0A1Y1YGA7_9FUNG</name>
<feature type="compositionally biased region" description="Polar residues" evidence="1">
    <location>
        <begin position="2533"/>
        <end position="2545"/>
    </location>
</feature>
<accession>A0A1Y1YGA7</accession>
<evidence type="ECO:0000313" key="4">
    <source>
        <dbReference type="Proteomes" id="UP000193920"/>
    </source>
</evidence>
<sequence length="2552" mass="297129">MNILIILFLLYYIIGVQGSLHNHESLQIATLLLAAADEKCIMNNDKCGLSKDSDGNPINIKIVTTEEDVDYKILVTETFTKGKKIKQIPVKEDHYILTNLNDMSGTILDIIPALRKMSNKDAEEYYANVLFPAAKAIYNNKIETYENDLDAFIEKNNIFRYIISSDFSLFDNNVELIYDPVNSDSKDINILDNIFDFILRDEDLKKDDFYNVCKDKTNIDIDILYEFVKNCRDNAFCKNKYFNGKVKETSFVVIKNIKDNKENYHFILSDSKNQKIACPITLTKNSDSNEYQLKEDSSFKELNMYTPLIFEENKFEELYTKVNEIVIKYKNNNLEEQIVNVIKESDTLKEIKVAKENFIKNNNDDDRKKLDNEYTTLNNIKEAKYAISNFKYELTKCIAEELNQNSFQQCQRFGNEIYNEIYDVIYIKITDKDMYDSISNKENYNLREILRTYINEEKIKKQSQLHPIDNIENFSSLINDPKAIDDTTLNYVVERLTSIGGFDKEIAKIRTKQLDKTKDKEILNRIINIISFPNTENKNDISAESIHHYYNKEYHNPNGKNNEGYIKDERIDILALCDLIANTKSTFSIPQINDISTYPGYVHPIDPNIQEQEKKQYLNTNIYGNFQRKINEGKYMFDDIINLDLNADLLDHITEFKKYLQKYYNNKDDWIKDTRSNDENRWFNSYIETHIYTIKDAIKEENNELEEFKTIISNIGNNNVITDRSTINNIRLYVYGKINIGANNYNMLRYVVDRYLKELQNTPLNEKDDRSKYLQLRDIKNKLNDNKKLTDKEKRFIMDYVTSTLFNFNNNQVTVDTDFINEIKSNDFFNLNNREKVRKSLEEIINNDEKNGKHLFEMDKKREEFNTKYKNIIDYDDSLISSYLNYNNRNNDYRTKFETYADMTNALISDDEINKKEIVSKLSFSSFYEHLLPTNGAGYILGYDMDLSHIKEEEEILKIIKQTSSKICQRKNGISSKREITKTCVNVPKISKMQKAKSLTLKTIELFKEKELYLNDNINVDNVWKTLTEFYEENLGKFDNDESMKFITYFFDTIEEYKEIISDSNYNYNNNNYAINEKTVTNLEKLFYSAYEKHLNNEFDKIYDNDGKELYISDYKRDSQSKLQKEKLINIINRLSSLTNDKNIYEDSLGIKYDGNRILSEIDYKTIDKDSNNLVDAINSLIDKIDSINKNKLSEIEIKKLTDIYYKLKELYSINKEEEKFENPINSEIVHNLYNSVGAKLDIIKNKEYIELNSDNSILKIPDLEHFESDGKTITDVIIDKNIPLENKKFIIEALDNSINTNIENSIDSGTSFKAGQLCRNPNSRVNKRSLDCEPNTSNLIDITFDEIALLILSAGNMDGSMSKAMDENGDFIPITINVMDNGEERQLSIKDIIPSLRNLEGEKLEAKFNILYNLAQIAYLEHFSILMDGEGNIDISGSTDLIKNHDITNFLISGDFENNIKETGYYFSSDSDIDTMFKSFLFDVINGNENELNDIDINDFDKLPSDIKNKWRYSNIYDENENENEFNKHNTLFKAITIHCNKSPSCKEQFMDNDKFNREDLSFNIISFKDNDDNGNSITNHAFIINNDEIKQTIHAFTLSEIDNNKYEINDKYPSNQMSYSLMNLLNINGNLINSNFEYDGQYIIKAGIGLLAECGIKLQLPDGTILNPEDYNLSANDVEEDTIIEDKYGVKLDSKFTLNVVDAKILFAKLAETKDNIICSETDSKTGSLNAHSGKFVLNRNILLDGNEDVTNTLSIDDLGIINDYNKIIMEKIKYPSHNGMIHFTNKNEFNKEYSNFVDSVKLDNSINKKINNEVNQCVKKANGKRKRTTKDTCISCISVSMGHELKNSLKESLKILKNYDSYRIMIDLEKDIDISNPKSLCRNAESIVNVLETSVDVYKSNIERMNDNDKEDYIIKLYDTINAYYNKYYKAAFLNDKDILNINQEKLDEMELIYNEALEIYSKKNEGDVTKKIIKPDIETGSKYVNDELRYTISYFVNMINKDNVAIDNGSLNFDFDKEVAENHGNRNLDLDAIIESFNGIEIDETDTTTKKYLLNIHNRLKKIEESFDRENIDGDYKNNSEIVYKLMDSLITKFENVYKDSDANIKRIVKHYRNSNKNINKSNIKSKNYLNIDHVINNVNNMKDFILNDPENIYVKEYFDNLKYKIFNDVNDDESENLPDSILNEINDLKLKINDKIENFNQYSSPEGHIEEGIHIIDLINNYNEVCYTAIDTYNDGFKAEIISINDELKNRVNYIRLRLFYDSMNKIMNNNPQLFKLNNGANLEEYVNPNGINYYFGSNKITEPTTEELGSIINQAINSKSDAVFIFTDEDTNKYQLIELKRSLRYQYKLVVYEPAFIRDPNEITELNAIINRNNFLSNIKGTDMNNESFEETIIKNAEKYRSLYNKVSHESRNPITNIEEANELYNDINNNADNSEINSKEDYIKCVEGVKKETIYLKNNIICSSGKIEQDVHDKLTNYYSEFTGKTSKIGKVVTFKPIDSKFNPNKDKKVTSQMTNYNNKIIKTNPKSTIHPKSQNSIIGKKKHS</sequence>
<gene>
    <name evidence="3" type="ORF">LY90DRAFT_520140</name>
</gene>
<dbReference type="EMBL" id="MCOG01000604">
    <property type="protein sequence ID" value="ORX97070.1"/>
    <property type="molecule type" value="Genomic_DNA"/>
</dbReference>
<evidence type="ECO:0000256" key="2">
    <source>
        <dbReference type="SAM" id="SignalP"/>
    </source>
</evidence>
<feature type="chain" id="PRO_5012643742" description="VWFA domain-containing protein" evidence="2">
    <location>
        <begin position="19"/>
        <end position="2552"/>
    </location>
</feature>
<protein>
    <recommendedName>
        <fullName evidence="5">VWFA domain-containing protein</fullName>
    </recommendedName>
</protein>
<keyword evidence="2" id="KW-0732">Signal</keyword>
<feature type="signal peptide" evidence="2">
    <location>
        <begin position="1"/>
        <end position="18"/>
    </location>
</feature>